<evidence type="ECO:0000256" key="2">
    <source>
        <dbReference type="ARBA" id="ARBA00022763"/>
    </source>
</evidence>
<feature type="compositionally biased region" description="Gly residues" evidence="3">
    <location>
        <begin position="1137"/>
        <end position="1147"/>
    </location>
</feature>
<dbReference type="InterPro" id="IPR038973">
    <property type="entry name" value="MutL/Mlh/Pms-like"/>
</dbReference>
<dbReference type="PANTHER" id="PTHR10073:SF52">
    <property type="entry name" value="MISMATCH REPAIR ENDONUCLEASE PMS2"/>
    <property type="match status" value="1"/>
</dbReference>
<feature type="compositionally biased region" description="Acidic residues" evidence="3">
    <location>
        <begin position="543"/>
        <end position="553"/>
    </location>
</feature>
<keyword evidence="7" id="KW-1185">Reference proteome</keyword>
<organism evidence="6 7">
    <name type="scientific">Edaphochlamys debaryana</name>
    <dbReference type="NCBI Taxonomy" id="47281"/>
    <lineage>
        <taxon>Eukaryota</taxon>
        <taxon>Viridiplantae</taxon>
        <taxon>Chlorophyta</taxon>
        <taxon>core chlorophytes</taxon>
        <taxon>Chlorophyceae</taxon>
        <taxon>CS clade</taxon>
        <taxon>Chlamydomonadales</taxon>
        <taxon>Chlamydomonadales incertae sedis</taxon>
        <taxon>Edaphochlamys</taxon>
    </lineage>
</organism>
<feature type="compositionally biased region" description="Pro residues" evidence="3">
    <location>
        <begin position="261"/>
        <end position="270"/>
    </location>
</feature>
<dbReference type="GO" id="GO:0006298">
    <property type="term" value="P:mismatch repair"/>
    <property type="evidence" value="ECO:0007669"/>
    <property type="project" value="InterPro"/>
</dbReference>
<dbReference type="PROSITE" id="PS00058">
    <property type="entry name" value="DNA_MISMATCH_REPAIR_1"/>
    <property type="match status" value="1"/>
</dbReference>
<accession>A0A835XJS9</accession>
<feature type="compositionally biased region" description="Acidic residues" evidence="3">
    <location>
        <begin position="878"/>
        <end position="888"/>
    </location>
</feature>
<dbReference type="PANTHER" id="PTHR10073">
    <property type="entry name" value="DNA MISMATCH REPAIR PROTEIN MLH, PMS, MUTL"/>
    <property type="match status" value="1"/>
</dbReference>
<comment type="similarity">
    <text evidence="1">Belongs to the DNA mismatch repair MutL/HexB family.</text>
</comment>
<feature type="compositionally biased region" description="Gly residues" evidence="3">
    <location>
        <begin position="963"/>
        <end position="986"/>
    </location>
</feature>
<dbReference type="Pfam" id="PF08676">
    <property type="entry name" value="MutL_C"/>
    <property type="match status" value="1"/>
</dbReference>
<dbReference type="Gene3D" id="3.30.230.10">
    <property type="match status" value="1"/>
</dbReference>
<dbReference type="CDD" id="cd16926">
    <property type="entry name" value="HATPase_MutL-MLH-PMS-like"/>
    <property type="match status" value="1"/>
</dbReference>
<dbReference type="InterPro" id="IPR036890">
    <property type="entry name" value="HATPase_C_sf"/>
</dbReference>
<gene>
    <name evidence="6" type="ORF">HYH03_015254</name>
</gene>
<dbReference type="Gene3D" id="3.30.565.10">
    <property type="entry name" value="Histidine kinase-like ATPase, C-terminal domain"/>
    <property type="match status" value="1"/>
</dbReference>
<feature type="compositionally biased region" description="Basic residues" evidence="3">
    <location>
        <begin position="775"/>
        <end position="784"/>
    </location>
</feature>
<dbReference type="SUPFAM" id="SSF54211">
    <property type="entry name" value="Ribosomal protein S5 domain 2-like"/>
    <property type="match status" value="1"/>
</dbReference>
<dbReference type="Gene3D" id="3.30.1540.20">
    <property type="entry name" value="MutL, C-terminal domain, dimerisation subdomain"/>
    <property type="match status" value="1"/>
</dbReference>
<feature type="compositionally biased region" description="Gly residues" evidence="3">
    <location>
        <begin position="1156"/>
        <end position="1170"/>
    </location>
</feature>
<dbReference type="SUPFAM" id="SSF55874">
    <property type="entry name" value="ATPase domain of HSP90 chaperone/DNA topoisomerase II/histidine kinase"/>
    <property type="match status" value="1"/>
</dbReference>
<dbReference type="Pfam" id="PF13589">
    <property type="entry name" value="HATPase_c_3"/>
    <property type="match status" value="1"/>
</dbReference>
<dbReference type="SMART" id="SM01340">
    <property type="entry name" value="DNA_mis_repair"/>
    <property type="match status" value="1"/>
</dbReference>
<feature type="compositionally biased region" description="Acidic residues" evidence="3">
    <location>
        <begin position="793"/>
        <end position="802"/>
    </location>
</feature>
<dbReference type="GO" id="GO:0032389">
    <property type="term" value="C:MutLalpha complex"/>
    <property type="evidence" value="ECO:0007669"/>
    <property type="project" value="TreeGrafter"/>
</dbReference>
<dbReference type="OrthoDB" id="10254304at2759"/>
<sequence>MEPAPGGSPPGAGGAIKPINRASIHRICSGQVILDLATAVKELVENALDAGATNIEVRMREYGSAMVEVADNGRGVPPADYQALTLKYHTSKIASFDDLSSVSTYGFRGEALSSLCAVSDLSVVTRTAEQEAGVRLEYDREGHLTSRAPAPRAVGTTVGFKDLFSSLPVRHKEFLRNVKREFAKAVAVLQAYALVATHARIIVTHQAGQGGARSNVLATSAPAAAYAAYLAAAEPGPAAAGPGAAAADGSFEEGGASAADAPPPAQPSGPLPGSLGAVTASPAGSRATPRQAALLAALRDNLVSVFGGRVAEALEPLVLPRDEESGAEVVGWVSRAGCGLRGDASRQLFFLNGRPVDLPKAARIVNDCFKSLSSPAHAASSRAMAVLAVGIASEEVDVNVTPDKRRVFMAAEERLCARLQEALQALWEPSRCTYAVNQPTAAGGMGTGAGGGGGGGTAGGGSLLVAASGQRGRGGGAQQQRQTQLNVRRGGGGVAAAAAAQALDGFAAGPSQPPPPPRVKAEAVEEAEAPGPGPLRVGASDTGEGDGSGEEEAAAGGAASPPPAKRPRLSAGGGGSEAEAEAEAEAGVGSQGQGRGQGSQEQEGQDTGVGTQGSPVAAAVEPSPRGSQPPSGPGGGGGGMPSQPHSSQRKRASESAAAAAAGGRVSSGGGGAGSAVPYRHPFLSMMAGFGAGGTGRAAAAAGDAGAAAGAVDGSSAGDEEAEGQGEGSEDREAGARGHEGEMEAHQQQQHKRQQQQQQQEEVAEEEAVEGAGRGRAAKRARRAAARAAAEEATAAEEQEEEGGAAAQAAGELKPGGGRQGRREAAAAAAAVEAEAARDAGPGSGGAGSGGSDTLEPDTAMEEAEDGTTAPKEAGQEGAQEEEEEEEEVDRAPLPTPATPTGPPTTPVTTLRLRPGQLAEATAARIRHLRAQQRRRQAQEQQQAAAEGGPGRYAVSSLQEGAEEGPGGGDGSAGAAAPGGAGGGSGLGSRAEREAAAERELERVFAKEHFREMKVLGQFNLGFILASHRRDVFIVDQHAAAEKTTFERLQRTVVLARQPLLAPMSLGLLPVDQLLIREHLPVFRRNGFDFVERGPDGRVRPLPGPSSAAKAAAAAAPAPADAADAAACEDRGAEAAGNGDGQRQGGEGGGEDAWAWAGGGEGGGGGGGGGGELLLSSVPVSRATGQLGAEDVAELVAMLREGGGPAAGAGGEAGRRAWEEELRPSRIRAMLASRACRSSVMIGKALSRAEMRRLLVGLADLRQPWNCPHGRPTMRHVCVLPERPGLAPEGALALCAALAIALSCTLGDARVLKQAVPQPCPPGLVLVGTSCIAPGEFACLPSSASTAESSTPQPSASSSAESSTPKPRAAQPAPAAAATSLHRLSGTITYNGQLTSGATALTVCTAFKSNFEAVLESLGVAVTTPLAFDAVPWHDPGSEYGECDVDGYFARADVDTLNDYLQSTEGGFSDVALPLYSDPGISCSGHHPTLIFYMTYDSTGYVDGRFDSNACPARPAAPSPPYMPLQP</sequence>
<proteinExistence type="inferred from homology"/>
<dbReference type="GO" id="GO:0016887">
    <property type="term" value="F:ATP hydrolysis activity"/>
    <property type="evidence" value="ECO:0007669"/>
    <property type="project" value="InterPro"/>
</dbReference>
<dbReference type="GO" id="GO:0140664">
    <property type="term" value="F:ATP-dependent DNA damage sensor activity"/>
    <property type="evidence" value="ECO:0007669"/>
    <property type="project" value="InterPro"/>
</dbReference>
<feature type="compositionally biased region" description="Basic residues" evidence="3">
    <location>
        <begin position="924"/>
        <end position="935"/>
    </location>
</feature>
<dbReference type="InterPro" id="IPR014721">
    <property type="entry name" value="Ribsml_uS5_D2-typ_fold_subgr"/>
</dbReference>
<dbReference type="InterPro" id="IPR020568">
    <property type="entry name" value="Ribosomal_Su5_D2-typ_SF"/>
</dbReference>
<dbReference type="SUPFAM" id="SSF118116">
    <property type="entry name" value="DNA mismatch repair protein MutL"/>
    <property type="match status" value="2"/>
</dbReference>
<name>A0A835XJS9_9CHLO</name>
<dbReference type="InterPro" id="IPR013507">
    <property type="entry name" value="DNA_mismatch_S5_2-like"/>
</dbReference>
<feature type="compositionally biased region" description="Low complexity" evidence="3">
    <location>
        <begin position="1107"/>
        <end position="1125"/>
    </location>
</feature>
<feature type="domain" description="DNA mismatch repair protein S5" evidence="5">
    <location>
        <begin position="302"/>
        <end position="428"/>
    </location>
</feature>
<feature type="domain" description="MutL C-terminal dimerisation" evidence="4">
    <location>
        <begin position="1014"/>
        <end position="1245"/>
    </location>
</feature>
<feature type="region of interest" description="Disordered" evidence="3">
    <location>
        <begin position="506"/>
        <end position="993"/>
    </location>
</feature>
<feature type="compositionally biased region" description="Pro residues" evidence="3">
    <location>
        <begin position="893"/>
        <end position="905"/>
    </location>
</feature>
<dbReference type="InterPro" id="IPR014790">
    <property type="entry name" value="MutL_C"/>
</dbReference>
<feature type="region of interest" description="Disordered" evidence="3">
    <location>
        <begin position="241"/>
        <end position="283"/>
    </location>
</feature>
<keyword evidence="2" id="KW-0227">DNA damage</keyword>
<dbReference type="Pfam" id="PF01119">
    <property type="entry name" value="DNA_mis_repair"/>
    <property type="match status" value="1"/>
</dbReference>
<dbReference type="InterPro" id="IPR037198">
    <property type="entry name" value="MutL_C_sf"/>
</dbReference>
<evidence type="ECO:0000259" key="4">
    <source>
        <dbReference type="SMART" id="SM00853"/>
    </source>
</evidence>
<dbReference type="GO" id="GO:0030983">
    <property type="term" value="F:mismatched DNA binding"/>
    <property type="evidence" value="ECO:0007669"/>
    <property type="project" value="InterPro"/>
</dbReference>
<dbReference type="InterPro" id="IPR002099">
    <property type="entry name" value="MutL/Mlh/PMS"/>
</dbReference>
<feature type="region of interest" description="Disordered" evidence="3">
    <location>
        <begin position="1342"/>
        <end position="1375"/>
    </location>
</feature>
<feature type="compositionally biased region" description="Acidic residues" evidence="3">
    <location>
        <begin position="717"/>
        <end position="727"/>
    </location>
</feature>
<dbReference type="GO" id="GO:0005524">
    <property type="term" value="F:ATP binding"/>
    <property type="evidence" value="ECO:0007669"/>
    <property type="project" value="InterPro"/>
</dbReference>
<feature type="region of interest" description="Disordered" evidence="3">
    <location>
        <begin position="1093"/>
        <end position="1170"/>
    </location>
</feature>
<feature type="compositionally biased region" description="Low complexity" evidence="3">
    <location>
        <begin position="654"/>
        <end position="664"/>
    </location>
</feature>
<dbReference type="Proteomes" id="UP000612055">
    <property type="component" value="Unassembled WGS sequence"/>
</dbReference>
<dbReference type="InterPro" id="IPR014762">
    <property type="entry name" value="DNA_mismatch_repair_CS"/>
</dbReference>
<evidence type="ECO:0000313" key="7">
    <source>
        <dbReference type="Proteomes" id="UP000612055"/>
    </source>
</evidence>
<dbReference type="InterPro" id="IPR042120">
    <property type="entry name" value="MutL_C_dimsub"/>
</dbReference>
<evidence type="ECO:0000256" key="3">
    <source>
        <dbReference type="SAM" id="MobiDB-lite"/>
    </source>
</evidence>
<dbReference type="SMART" id="SM00853">
    <property type="entry name" value="MutL_C"/>
    <property type="match status" value="1"/>
</dbReference>
<feature type="compositionally biased region" description="Acidic residues" evidence="3">
    <location>
        <begin position="854"/>
        <end position="865"/>
    </location>
</feature>
<feature type="compositionally biased region" description="Basic and acidic residues" evidence="3">
    <location>
        <begin position="728"/>
        <end position="744"/>
    </location>
</feature>
<evidence type="ECO:0000313" key="6">
    <source>
        <dbReference type="EMBL" id="KAG2486047.1"/>
    </source>
</evidence>
<feature type="compositionally biased region" description="Gly residues" evidence="3">
    <location>
        <begin position="841"/>
        <end position="850"/>
    </location>
</feature>
<protein>
    <submittedName>
        <fullName evidence="6">Uncharacterized protein</fullName>
    </submittedName>
</protein>
<dbReference type="NCBIfam" id="TIGR00585">
    <property type="entry name" value="mutl"/>
    <property type="match status" value="1"/>
</dbReference>
<reference evidence="6" key="1">
    <citation type="journal article" date="2020" name="bioRxiv">
        <title>Comparative genomics of Chlamydomonas.</title>
        <authorList>
            <person name="Craig R.J."/>
            <person name="Hasan A.R."/>
            <person name="Ness R.W."/>
            <person name="Keightley P.D."/>
        </authorList>
    </citation>
    <scope>NUCLEOTIDE SEQUENCE</scope>
    <source>
        <strain evidence="6">CCAP 11/70</strain>
    </source>
</reference>
<comment type="caution">
    <text evidence="6">The sequence shown here is derived from an EMBL/GenBank/DDBJ whole genome shotgun (WGS) entry which is preliminary data.</text>
</comment>
<evidence type="ECO:0000256" key="1">
    <source>
        <dbReference type="ARBA" id="ARBA00006082"/>
    </source>
</evidence>
<feature type="region of interest" description="Disordered" evidence="3">
    <location>
        <begin position="462"/>
        <end position="490"/>
    </location>
</feature>
<feature type="compositionally biased region" description="Low complexity" evidence="3">
    <location>
        <begin position="906"/>
        <end position="915"/>
    </location>
</feature>
<dbReference type="EMBL" id="JAEHOE010000118">
    <property type="protein sequence ID" value="KAG2486047.1"/>
    <property type="molecule type" value="Genomic_DNA"/>
</dbReference>
<evidence type="ECO:0000259" key="5">
    <source>
        <dbReference type="SMART" id="SM01340"/>
    </source>
</evidence>
<feature type="compositionally biased region" description="Low complexity" evidence="3">
    <location>
        <begin position="696"/>
        <end position="716"/>
    </location>
</feature>
<dbReference type="FunFam" id="3.30.565.10:FF:000014">
    <property type="entry name" value="Mismatch repair endonuclease pms1, putative"/>
    <property type="match status" value="1"/>
</dbReference>